<dbReference type="AlphaFoldDB" id="A0A0D8XKJ7"/>
<protein>
    <recommendedName>
        <fullName evidence="4">Transthyretin-like family protein</fullName>
    </recommendedName>
</protein>
<evidence type="ECO:0000313" key="2">
    <source>
        <dbReference type="EMBL" id="KJH45163.1"/>
    </source>
</evidence>
<reference evidence="3" key="2">
    <citation type="journal article" date="2016" name="Sci. Rep.">
        <title>Dictyocaulus viviparus genome, variome and transcriptome elucidate lungworm biology and support future intervention.</title>
        <authorList>
            <person name="McNulty S.N."/>
            <person name="Strube C."/>
            <person name="Rosa B.A."/>
            <person name="Martin J.C."/>
            <person name="Tyagi R."/>
            <person name="Choi Y.J."/>
            <person name="Wang Q."/>
            <person name="Hallsworth Pepin K."/>
            <person name="Zhang X."/>
            <person name="Ozersky P."/>
            <person name="Wilson R.K."/>
            <person name="Sternberg P.W."/>
            <person name="Gasser R.B."/>
            <person name="Mitreva M."/>
        </authorList>
    </citation>
    <scope>NUCLEOTIDE SEQUENCE [LARGE SCALE GENOMIC DNA]</scope>
    <source>
        <strain evidence="3">HannoverDv2000</strain>
    </source>
</reference>
<dbReference type="EMBL" id="KN716423">
    <property type="protein sequence ID" value="KJH45163.1"/>
    <property type="molecule type" value="Genomic_DNA"/>
</dbReference>
<sequence length="136" mass="15382">MLLWIVALLPIETVVTNSLCVDGKDNVFRIYDTSKGKGKILLKNVEIGTYDKNKNPICVGGKPQFTLPGHFKLIKDLPNPFPIGNYYARRRCWNLQCGVLKQISTDLGMLRNFLSFDHTGNSSKNNCHSQIQQLSR</sequence>
<keyword evidence="1" id="KW-0732">Signal</keyword>
<organism evidence="2 3">
    <name type="scientific">Dictyocaulus viviparus</name>
    <name type="common">Bovine lungworm</name>
    <dbReference type="NCBI Taxonomy" id="29172"/>
    <lineage>
        <taxon>Eukaryota</taxon>
        <taxon>Metazoa</taxon>
        <taxon>Ecdysozoa</taxon>
        <taxon>Nematoda</taxon>
        <taxon>Chromadorea</taxon>
        <taxon>Rhabditida</taxon>
        <taxon>Rhabditina</taxon>
        <taxon>Rhabditomorpha</taxon>
        <taxon>Strongyloidea</taxon>
        <taxon>Metastrongylidae</taxon>
        <taxon>Dictyocaulus</taxon>
    </lineage>
</organism>
<accession>A0A0D8XKJ7</accession>
<evidence type="ECO:0000256" key="1">
    <source>
        <dbReference type="SAM" id="SignalP"/>
    </source>
</evidence>
<dbReference type="Proteomes" id="UP000053766">
    <property type="component" value="Unassembled WGS sequence"/>
</dbReference>
<proteinExistence type="predicted"/>
<feature type="non-terminal residue" evidence="2">
    <location>
        <position position="136"/>
    </location>
</feature>
<keyword evidence="3" id="KW-1185">Reference proteome</keyword>
<gene>
    <name evidence="2" type="ORF">DICVIV_08805</name>
</gene>
<name>A0A0D8XKJ7_DICVI</name>
<feature type="chain" id="PRO_5002335985" description="Transthyretin-like family protein" evidence="1">
    <location>
        <begin position="17"/>
        <end position="136"/>
    </location>
</feature>
<evidence type="ECO:0008006" key="4">
    <source>
        <dbReference type="Google" id="ProtNLM"/>
    </source>
</evidence>
<feature type="signal peptide" evidence="1">
    <location>
        <begin position="1"/>
        <end position="16"/>
    </location>
</feature>
<reference evidence="2 3" key="1">
    <citation type="submission" date="2013-11" db="EMBL/GenBank/DDBJ databases">
        <title>Draft genome of the bovine lungworm Dictyocaulus viviparus.</title>
        <authorList>
            <person name="Mitreva M."/>
        </authorList>
    </citation>
    <scope>NUCLEOTIDE SEQUENCE [LARGE SCALE GENOMIC DNA]</scope>
    <source>
        <strain evidence="2 3">HannoverDv2000</strain>
    </source>
</reference>
<evidence type="ECO:0000313" key="3">
    <source>
        <dbReference type="Proteomes" id="UP000053766"/>
    </source>
</evidence>
<dbReference type="OrthoDB" id="5853807at2759"/>